<keyword evidence="8" id="KW-0464">Manganese</keyword>
<dbReference type="Gene3D" id="3.90.79.10">
    <property type="entry name" value="Nucleoside Triphosphate Pyrophosphohydrolase"/>
    <property type="match status" value="1"/>
</dbReference>
<keyword evidence="6" id="KW-0378">Hydrolase</keyword>
<dbReference type="Gene3D" id="1.10.10.1050">
    <property type="entry name" value="Dcp2, box A domain"/>
    <property type="match status" value="1"/>
</dbReference>
<feature type="region of interest" description="Disordered" evidence="9">
    <location>
        <begin position="1"/>
        <end position="39"/>
    </location>
</feature>
<evidence type="ECO:0000256" key="2">
    <source>
        <dbReference type="ARBA" id="ARBA00004496"/>
    </source>
</evidence>
<dbReference type="GO" id="GO:0000290">
    <property type="term" value="P:deadenylation-dependent decapping of nuclear-transcribed mRNA"/>
    <property type="evidence" value="ECO:0007669"/>
    <property type="project" value="InterPro"/>
</dbReference>
<dbReference type="GO" id="GO:0005737">
    <property type="term" value="C:cytoplasm"/>
    <property type="evidence" value="ECO:0007669"/>
    <property type="project" value="UniProtKB-SubCell"/>
</dbReference>
<keyword evidence="5" id="KW-0479">Metal-binding</keyword>
<evidence type="ECO:0000256" key="4">
    <source>
        <dbReference type="ARBA" id="ARBA00022490"/>
    </source>
</evidence>
<sequence length="356" mass="39965">MGRKRTKNGSNASSIDGDADDDDRNLEVSQDAVGNTNAASTSSVSARMRVCTLELAARFVLNAPPEEIADNNRLFFLVEQAHWYYEDFSRERDTKLPAKTFEAFAKEMFSSVEILKPKLKGFDNNVKEFKAYKFSIPTCGAVLLNPTMDKCLMVKGWGKHSKSLGFPKGKADANETEEECAAREVEEEIGVDIRNFIIPEDKVVFYRKRGADEFTQKNTLFIIQGISEDTKFLTHTRKEIGDIVWNPISIFERGGQTLKSKYGSVLPVLRTIVEWVRKKRKAHPKPKTNVVIAPESPAAGRAKAMSLQELENELLASAPEADDEPDEDDTEPYVPFAALDGFRFDKPAIMRPFVRG</sequence>
<dbReference type="InterPro" id="IPR015797">
    <property type="entry name" value="NUDIX_hydrolase-like_dom_sf"/>
</dbReference>
<dbReference type="InterPro" id="IPR000086">
    <property type="entry name" value="NUDIX_hydrolase_dom"/>
</dbReference>
<evidence type="ECO:0000256" key="3">
    <source>
        <dbReference type="ARBA" id="ARBA00005279"/>
    </source>
</evidence>
<organism evidence="11">
    <name type="scientific">Ostreococcus tauri</name>
    <name type="common">Marine green alga</name>
    <dbReference type="NCBI Taxonomy" id="70448"/>
    <lineage>
        <taxon>Eukaryota</taxon>
        <taxon>Viridiplantae</taxon>
        <taxon>Chlorophyta</taxon>
        <taxon>Mamiellophyceae</taxon>
        <taxon>Mamiellales</taxon>
        <taxon>Bathycoccaceae</taxon>
        <taxon>Ostreococcus</taxon>
    </lineage>
</organism>
<dbReference type="PROSITE" id="PS51462">
    <property type="entry name" value="NUDIX"/>
    <property type="match status" value="1"/>
</dbReference>
<dbReference type="InterPro" id="IPR007722">
    <property type="entry name" value="DCP2_BoxA"/>
</dbReference>
<dbReference type="GO" id="GO:0030145">
    <property type="term" value="F:manganese ion binding"/>
    <property type="evidence" value="ECO:0007669"/>
    <property type="project" value="InterPro"/>
</dbReference>
<dbReference type="InterPro" id="IPR036189">
    <property type="entry name" value="DCP2_BoxA_sf"/>
</dbReference>
<evidence type="ECO:0000256" key="7">
    <source>
        <dbReference type="ARBA" id="ARBA00022884"/>
    </source>
</evidence>
<dbReference type="SUPFAM" id="SSF140586">
    <property type="entry name" value="Dcp2 domain-like"/>
    <property type="match status" value="1"/>
</dbReference>
<evidence type="ECO:0000256" key="9">
    <source>
        <dbReference type="SAM" id="MobiDB-lite"/>
    </source>
</evidence>
<accession>A0A1Y5IBZ7</accession>
<dbReference type="CDD" id="cd03672">
    <property type="entry name" value="NUDIX_Dcp2p_Nudt20"/>
    <property type="match status" value="1"/>
</dbReference>
<dbReference type="Pfam" id="PF05026">
    <property type="entry name" value="DCP2"/>
    <property type="match status" value="1"/>
</dbReference>
<dbReference type="GO" id="GO:0140933">
    <property type="term" value="F:5'-(N(7)-methylguanosine 5'-triphospho)-[mRNA] hydrolase activity"/>
    <property type="evidence" value="ECO:0007669"/>
    <property type="project" value="InterPro"/>
</dbReference>
<feature type="domain" description="Nudix hydrolase" evidence="10">
    <location>
        <begin position="134"/>
        <end position="270"/>
    </location>
</feature>
<comment type="cofactor">
    <cofactor evidence="1">
        <name>Mn(2+)</name>
        <dbReference type="ChEBI" id="CHEBI:29035"/>
    </cofactor>
</comment>
<dbReference type="Pfam" id="PF00293">
    <property type="entry name" value="NUDIX"/>
    <property type="match status" value="1"/>
</dbReference>
<evidence type="ECO:0000313" key="11">
    <source>
        <dbReference type="EMBL" id="OUS47011.1"/>
    </source>
</evidence>
<comment type="similarity">
    <text evidence="3">Belongs to the Nudix hydrolase family. DCP2 subfamily.</text>
</comment>
<dbReference type="KEGG" id="ota:OT_ostta08g02650"/>
<dbReference type="OMA" id="KLNMSAI"/>
<keyword evidence="7" id="KW-0694">RNA-binding</keyword>
<dbReference type="Proteomes" id="UP000195557">
    <property type="component" value="Unassembled WGS sequence"/>
</dbReference>
<dbReference type="InterPro" id="IPR020084">
    <property type="entry name" value="NUDIX_hydrolase_CS"/>
</dbReference>
<proteinExistence type="inferred from homology"/>
<reference evidence="11" key="1">
    <citation type="submission" date="2017-04" db="EMBL/GenBank/DDBJ databases">
        <title>Population genomics of picophytoplankton unveils novel chromosome hypervariability.</title>
        <authorList>
            <consortium name="DOE Joint Genome Institute"/>
            <person name="Blanc-Mathieu R."/>
            <person name="Krasovec M."/>
            <person name="Hebrard M."/>
            <person name="Yau S."/>
            <person name="Desgranges E."/>
            <person name="Martin J."/>
            <person name="Schackwitz W."/>
            <person name="Kuo A."/>
            <person name="Salin G."/>
            <person name="Donnadieu C."/>
            <person name="Desdevises Y."/>
            <person name="Sanchez-Ferandin S."/>
            <person name="Moreau H."/>
            <person name="Rivals E."/>
            <person name="Grigoriev I.V."/>
            <person name="Grimsley N."/>
            <person name="Eyre-Walker A."/>
            <person name="Piganeau G."/>
        </authorList>
    </citation>
    <scope>NUCLEOTIDE SEQUENCE [LARGE SCALE GENOMIC DNA]</scope>
    <source>
        <strain evidence="11">RCC 1115</strain>
    </source>
</reference>
<evidence type="ECO:0000259" key="10">
    <source>
        <dbReference type="PROSITE" id="PS51462"/>
    </source>
</evidence>
<dbReference type="PROSITE" id="PS00893">
    <property type="entry name" value="NUDIX_BOX"/>
    <property type="match status" value="1"/>
</dbReference>
<name>A0A1Y5IBZ7_OSTTA</name>
<evidence type="ECO:0000256" key="1">
    <source>
        <dbReference type="ARBA" id="ARBA00001936"/>
    </source>
</evidence>
<evidence type="ECO:0000256" key="6">
    <source>
        <dbReference type="ARBA" id="ARBA00022801"/>
    </source>
</evidence>
<gene>
    <name evidence="11" type="ORF">BE221DRAFT_191542</name>
</gene>
<comment type="subcellular location">
    <subcellularLocation>
        <location evidence="2">Cytoplasm</location>
    </subcellularLocation>
</comment>
<keyword evidence="4" id="KW-0963">Cytoplasm</keyword>
<dbReference type="PANTHER" id="PTHR23114:SF17">
    <property type="entry name" value="M7GPPPN-MRNA HYDROLASE"/>
    <property type="match status" value="1"/>
</dbReference>
<dbReference type="GO" id="GO:0003723">
    <property type="term" value="F:RNA binding"/>
    <property type="evidence" value="ECO:0007669"/>
    <property type="project" value="UniProtKB-KW"/>
</dbReference>
<dbReference type="PANTHER" id="PTHR23114">
    <property type="entry name" value="M7GPPPN-MRNA HYDROLASE"/>
    <property type="match status" value="1"/>
</dbReference>
<dbReference type="OrthoDB" id="18996at2759"/>
<dbReference type="RefSeq" id="XP_003080831.2">
    <property type="nucleotide sequence ID" value="XM_003080783.2"/>
</dbReference>
<dbReference type="SUPFAM" id="SSF55811">
    <property type="entry name" value="Nudix"/>
    <property type="match status" value="1"/>
</dbReference>
<dbReference type="SMART" id="SM01125">
    <property type="entry name" value="DCP2"/>
    <property type="match status" value="1"/>
</dbReference>
<feature type="compositionally biased region" description="Acidic residues" evidence="9">
    <location>
        <begin position="320"/>
        <end position="331"/>
    </location>
</feature>
<evidence type="ECO:0000256" key="8">
    <source>
        <dbReference type="ARBA" id="ARBA00023211"/>
    </source>
</evidence>
<dbReference type="EMBL" id="KZ155780">
    <property type="protein sequence ID" value="OUS47011.1"/>
    <property type="molecule type" value="Genomic_DNA"/>
</dbReference>
<protein>
    <submittedName>
        <fullName evidence="11">Decapping protein 2-like protein</fullName>
    </submittedName>
</protein>
<dbReference type="eggNOG" id="KOG2937">
    <property type="taxonomic scope" value="Eukaryota"/>
</dbReference>
<dbReference type="GO" id="GO:0000184">
    <property type="term" value="P:nuclear-transcribed mRNA catabolic process, nonsense-mediated decay"/>
    <property type="evidence" value="ECO:0007669"/>
    <property type="project" value="InterPro"/>
</dbReference>
<dbReference type="AlphaFoldDB" id="A0A1Y5IBZ7"/>
<evidence type="ECO:0000256" key="5">
    <source>
        <dbReference type="ARBA" id="ARBA00022723"/>
    </source>
</evidence>
<feature type="region of interest" description="Disordered" evidence="9">
    <location>
        <begin position="313"/>
        <end position="333"/>
    </location>
</feature>
<dbReference type="InterPro" id="IPR044099">
    <property type="entry name" value="Dcp2_NUDIX"/>
</dbReference>